<feature type="transmembrane region" description="Helical" evidence="8">
    <location>
        <begin position="70"/>
        <end position="90"/>
    </location>
</feature>
<evidence type="ECO:0000256" key="6">
    <source>
        <dbReference type="SAM" id="Coils"/>
    </source>
</evidence>
<dbReference type="InterPro" id="IPR052162">
    <property type="entry name" value="Sensor_kinase/Photoreceptor"/>
</dbReference>
<evidence type="ECO:0000313" key="10">
    <source>
        <dbReference type="EMBL" id="NUB92000.1"/>
    </source>
</evidence>
<dbReference type="InterPro" id="IPR004358">
    <property type="entry name" value="Sig_transdc_His_kin-like_C"/>
</dbReference>
<accession>A0A8J8GR37</accession>
<evidence type="ECO:0000256" key="8">
    <source>
        <dbReference type="SAM" id="Phobius"/>
    </source>
</evidence>
<dbReference type="SUPFAM" id="SSF55874">
    <property type="entry name" value="ATPase domain of HSP90 chaperone/DNA topoisomerase II/histidine kinase"/>
    <property type="match status" value="1"/>
</dbReference>
<protein>
    <recommendedName>
        <fullName evidence="2">histidine kinase</fullName>
        <ecNumber evidence="2">2.7.13.3</ecNumber>
    </recommendedName>
</protein>
<dbReference type="InterPro" id="IPR036890">
    <property type="entry name" value="HATPase_C_sf"/>
</dbReference>
<dbReference type="Proteomes" id="UP001016761">
    <property type="component" value="Unassembled WGS sequence"/>
</dbReference>
<dbReference type="InterPro" id="IPR005467">
    <property type="entry name" value="His_kinase_dom"/>
</dbReference>
<evidence type="ECO:0000256" key="7">
    <source>
        <dbReference type="SAM" id="MobiDB-lite"/>
    </source>
</evidence>
<dbReference type="PROSITE" id="PS50109">
    <property type="entry name" value="HIS_KIN"/>
    <property type="match status" value="1"/>
</dbReference>
<keyword evidence="3" id="KW-0597">Phosphoprotein</keyword>
<feature type="region of interest" description="Disordered" evidence="7">
    <location>
        <begin position="386"/>
        <end position="407"/>
    </location>
</feature>
<dbReference type="GO" id="GO:0000155">
    <property type="term" value="F:phosphorelay sensor kinase activity"/>
    <property type="evidence" value="ECO:0007669"/>
    <property type="project" value="InterPro"/>
</dbReference>
<evidence type="ECO:0000313" key="13">
    <source>
        <dbReference type="Proteomes" id="UP001016761"/>
    </source>
</evidence>
<keyword evidence="4" id="KW-0808">Transferase</keyword>
<feature type="coiled-coil region" evidence="6">
    <location>
        <begin position="128"/>
        <end position="178"/>
    </location>
</feature>
<dbReference type="PANTHER" id="PTHR43304">
    <property type="entry name" value="PHYTOCHROME-LIKE PROTEIN CPH1"/>
    <property type="match status" value="1"/>
</dbReference>
<evidence type="ECO:0000256" key="2">
    <source>
        <dbReference type="ARBA" id="ARBA00012438"/>
    </source>
</evidence>
<dbReference type="Pfam" id="PF00512">
    <property type="entry name" value="HisKA"/>
    <property type="match status" value="1"/>
</dbReference>
<evidence type="ECO:0000256" key="3">
    <source>
        <dbReference type="ARBA" id="ARBA00022553"/>
    </source>
</evidence>
<keyword evidence="8" id="KW-0812">Transmembrane</keyword>
<dbReference type="RefSeq" id="WP_174680118.1">
    <property type="nucleotide sequence ID" value="NZ_JABUQZ010000001.1"/>
</dbReference>
<keyword evidence="6" id="KW-0175">Coiled coil</keyword>
<dbReference type="InterPro" id="IPR036097">
    <property type="entry name" value="HisK_dim/P_sf"/>
</dbReference>
<dbReference type="Pfam" id="PF02518">
    <property type="entry name" value="HATPase_c"/>
    <property type="match status" value="1"/>
</dbReference>
<evidence type="ECO:0000256" key="4">
    <source>
        <dbReference type="ARBA" id="ARBA00022679"/>
    </source>
</evidence>
<proteinExistence type="predicted"/>
<dbReference type="InterPro" id="IPR003661">
    <property type="entry name" value="HisK_dim/P_dom"/>
</dbReference>
<dbReference type="Gene3D" id="1.10.287.130">
    <property type="match status" value="1"/>
</dbReference>
<dbReference type="PRINTS" id="PR00344">
    <property type="entry name" value="BCTRLSENSOR"/>
</dbReference>
<dbReference type="Gene3D" id="3.30.565.10">
    <property type="entry name" value="Histidine kinase-like ATPase, C-terminal domain"/>
    <property type="match status" value="1"/>
</dbReference>
<dbReference type="AlphaFoldDB" id="A0A8J8GR37"/>
<feature type="domain" description="Histidine kinase" evidence="9">
    <location>
        <begin position="178"/>
        <end position="391"/>
    </location>
</feature>
<name>A0A8J8GR37_9EURY</name>
<dbReference type="FunFam" id="3.30.565.10:FF:000006">
    <property type="entry name" value="Sensor histidine kinase WalK"/>
    <property type="match status" value="1"/>
</dbReference>
<dbReference type="EMBL" id="JABURA010000001">
    <property type="protein sequence ID" value="NUB92000.1"/>
    <property type="molecule type" value="Genomic_DNA"/>
</dbReference>
<evidence type="ECO:0000256" key="5">
    <source>
        <dbReference type="ARBA" id="ARBA00022777"/>
    </source>
</evidence>
<keyword evidence="8" id="KW-0472">Membrane</keyword>
<reference evidence="10 13" key="1">
    <citation type="submission" date="2020-06" db="EMBL/GenBank/DDBJ databases">
        <title>Haloterrigena sp. nov., an extremely halophilic archaeon isolated from a saline sediment.</title>
        <authorList>
            <person name="Liu B.-B."/>
        </authorList>
    </citation>
    <scope>NUCLEOTIDE SEQUENCE</scope>
    <source>
        <strain evidence="10">SYSU A121-1</strain>
        <strain evidence="11 13">SYSU A558-1</strain>
    </source>
</reference>
<evidence type="ECO:0000259" key="9">
    <source>
        <dbReference type="PROSITE" id="PS50109"/>
    </source>
</evidence>
<comment type="catalytic activity">
    <reaction evidence="1">
        <text>ATP + protein L-histidine = ADP + protein N-phospho-L-histidine.</text>
        <dbReference type="EC" id="2.7.13.3"/>
    </reaction>
</comment>
<evidence type="ECO:0000313" key="11">
    <source>
        <dbReference type="EMBL" id="NUC72174.1"/>
    </source>
</evidence>
<dbReference type="SMART" id="SM00387">
    <property type="entry name" value="HATPase_c"/>
    <property type="match status" value="1"/>
</dbReference>
<feature type="transmembrane region" description="Helical" evidence="8">
    <location>
        <begin position="38"/>
        <end position="58"/>
    </location>
</feature>
<organism evidence="10 12">
    <name type="scientific">Haloterrigena gelatinilytica</name>
    <dbReference type="NCBI Taxonomy" id="2741724"/>
    <lineage>
        <taxon>Archaea</taxon>
        <taxon>Methanobacteriati</taxon>
        <taxon>Methanobacteriota</taxon>
        <taxon>Stenosarchaea group</taxon>
        <taxon>Halobacteria</taxon>
        <taxon>Halobacteriales</taxon>
        <taxon>Natrialbaceae</taxon>
        <taxon>Haloterrigena</taxon>
    </lineage>
</organism>
<feature type="compositionally biased region" description="Basic and acidic residues" evidence="7">
    <location>
        <begin position="391"/>
        <end position="407"/>
    </location>
</feature>
<keyword evidence="8" id="KW-1133">Transmembrane helix</keyword>
<evidence type="ECO:0000256" key="1">
    <source>
        <dbReference type="ARBA" id="ARBA00000085"/>
    </source>
</evidence>
<evidence type="ECO:0000313" key="12">
    <source>
        <dbReference type="Proteomes" id="UP000728647"/>
    </source>
</evidence>
<dbReference type="EMBL" id="JABUQZ010000001">
    <property type="protein sequence ID" value="NUC72174.1"/>
    <property type="molecule type" value="Genomic_DNA"/>
</dbReference>
<keyword evidence="13" id="KW-1185">Reference proteome</keyword>
<dbReference type="PANTHER" id="PTHR43304:SF1">
    <property type="entry name" value="PAC DOMAIN-CONTAINING PROTEIN"/>
    <property type="match status" value="1"/>
</dbReference>
<sequence>MIRWHRVITVAGLVLVVVALATAAATLADGGTALEAVLDVFLISAPGLVLLSVGVWLPGTDIDPDLHPRIAAWIVGGIAVMVGLIALRALDPAVDVTFTVSTQTASVATGSIAGLAVGVHEARAITHSRTLERQNEELTEKHAVERRNDDLEATKAQLERANARLEASNERLEEFAYAASHDLQEPLRMISSYLQLLERRYADALDEDGREFIDFAVDGADRMRRMIDGLLEYSRVETQGDPFEPVDLDAVLDDVLTDLQLRIEETDAAIAREPLPTVTGDAGQLRQVLQNLLSNALEYSGDEPPRVAVSAAETGSEWVIAVRDEGIGIDPADADRIFALFQRLHSVEESAGSGIGLAVCKRIVERHGGEIRVDAEPGEGATFSVAIPQSRAEKSIADDRSARSPST</sequence>
<gene>
    <name evidence="10" type="ORF">HT576_13345</name>
    <name evidence="11" type="ORF">HTZ84_07605</name>
</gene>
<dbReference type="Proteomes" id="UP000728647">
    <property type="component" value="Unassembled WGS sequence"/>
</dbReference>
<dbReference type="SMART" id="SM00388">
    <property type="entry name" value="HisKA"/>
    <property type="match status" value="1"/>
</dbReference>
<keyword evidence="5 10" id="KW-0418">Kinase</keyword>
<dbReference type="EC" id="2.7.13.3" evidence="2"/>
<dbReference type="OrthoDB" id="106630at2157"/>
<dbReference type="SUPFAM" id="SSF47384">
    <property type="entry name" value="Homodimeric domain of signal transducing histidine kinase"/>
    <property type="match status" value="1"/>
</dbReference>
<comment type="caution">
    <text evidence="10">The sequence shown here is derived from an EMBL/GenBank/DDBJ whole genome shotgun (WGS) entry which is preliminary data.</text>
</comment>
<dbReference type="CDD" id="cd00082">
    <property type="entry name" value="HisKA"/>
    <property type="match status" value="1"/>
</dbReference>
<dbReference type="InterPro" id="IPR003594">
    <property type="entry name" value="HATPase_dom"/>
</dbReference>